<feature type="compositionally biased region" description="Polar residues" evidence="1">
    <location>
        <begin position="200"/>
        <end position="212"/>
    </location>
</feature>
<evidence type="ECO:0000313" key="2">
    <source>
        <dbReference type="EMBL" id="KIK31794.1"/>
    </source>
</evidence>
<reference evidence="2 3" key="1">
    <citation type="submission" date="2014-04" db="EMBL/GenBank/DDBJ databases">
        <authorList>
            <consortium name="DOE Joint Genome Institute"/>
            <person name="Kuo A."/>
            <person name="Ruytinx J."/>
            <person name="Rineau F."/>
            <person name="Colpaert J."/>
            <person name="Kohler A."/>
            <person name="Nagy L.G."/>
            <person name="Floudas D."/>
            <person name="Copeland A."/>
            <person name="Barry K.W."/>
            <person name="Cichocki N."/>
            <person name="Veneault-Fourrey C."/>
            <person name="LaButti K."/>
            <person name="Lindquist E.A."/>
            <person name="Lipzen A."/>
            <person name="Lundell T."/>
            <person name="Morin E."/>
            <person name="Murat C."/>
            <person name="Sun H."/>
            <person name="Tunlid A."/>
            <person name="Henrissat B."/>
            <person name="Grigoriev I.V."/>
            <person name="Hibbett D.S."/>
            <person name="Martin F."/>
            <person name="Nordberg H.P."/>
            <person name="Cantor M.N."/>
            <person name="Hua S.X."/>
        </authorList>
    </citation>
    <scope>NUCLEOTIDE SEQUENCE [LARGE SCALE GENOMIC DNA]</scope>
    <source>
        <strain evidence="2 3">UH-Slu-Lm8-n1</strain>
    </source>
</reference>
<dbReference type="HOGENOM" id="CLU_787950_0_0_1"/>
<dbReference type="AlphaFoldDB" id="A0A0D0A0T3"/>
<dbReference type="EMBL" id="KN836644">
    <property type="protein sequence ID" value="KIK31794.1"/>
    <property type="molecule type" value="Genomic_DNA"/>
</dbReference>
<dbReference type="OrthoDB" id="2692893at2759"/>
<feature type="region of interest" description="Disordered" evidence="1">
    <location>
        <begin position="1"/>
        <end position="37"/>
    </location>
</feature>
<reference evidence="3" key="2">
    <citation type="submission" date="2015-01" db="EMBL/GenBank/DDBJ databases">
        <title>Evolutionary Origins and Diversification of the Mycorrhizal Mutualists.</title>
        <authorList>
            <consortium name="DOE Joint Genome Institute"/>
            <consortium name="Mycorrhizal Genomics Consortium"/>
            <person name="Kohler A."/>
            <person name="Kuo A."/>
            <person name="Nagy L.G."/>
            <person name="Floudas D."/>
            <person name="Copeland A."/>
            <person name="Barry K.W."/>
            <person name="Cichocki N."/>
            <person name="Veneault-Fourrey C."/>
            <person name="LaButti K."/>
            <person name="Lindquist E.A."/>
            <person name="Lipzen A."/>
            <person name="Lundell T."/>
            <person name="Morin E."/>
            <person name="Murat C."/>
            <person name="Riley R."/>
            <person name="Ohm R."/>
            <person name="Sun H."/>
            <person name="Tunlid A."/>
            <person name="Henrissat B."/>
            <person name="Grigoriev I.V."/>
            <person name="Hibbett D.S."/>
            <person name="Martin F."/>
        </authorList>
    </citation>
    <scope>NUCLEOTIDE SEQUENCE [LARGE SCALE GENOMIC DNA]</scope>
    <source>
        <strain evidence="3">UH-Slu-Lm8-n1</strain>
    </source>
</reference>
<accession>A0A0D0A0T3</accession>
<organism evidence="2 3">
    <name type="scientific">Suillus luteus UH-Slu-Lm8-n1</name>
    <dbReference type="NCBI Taxonomy" id="930992"/>
    <lineage>
        <taxon>Eukaryota</taxon>
        <taxon>Fungi</taxon>
        <taxon>Dikarya</taxon>
        <taxon>Basidiomycota</taxon>
        <taxon>Agaricomycotina</taxon>
        <taxon>Agaricomycetes</taxon>
        <taxon>Agaricomycetidae</taxon>
        <taxon>Boletales</taxon>
        <taxon>Suillineae</taxon>
        <taxon>Suillaceae</taxon>
        <taxon>Suillus</taxon>
    </lineage>
</organism>
<evidence type="ECO:0000313" key="3">
    <source>
        <dbReference type="Proteomes" id="UP000054485"/>
    </source>
</evidence>
<gene>
    <name evidence="2" type="ORF">CY34DRAFT_19565</name>
</gene>
<feature type="compositionally biased region" description="Acidic residues" evidence="1">
    <location>
        <begin position="292"/>
        <end position="309"/>
    </location>
</feature>
<keyword evidence="3" id="KW-1185">Reference proteome</keyword>
<sequence length="352" mass="38909">MRPADSDSSEDESAAAVSGGRTGEPAARPSSAQEGAPAAIPIKERVSFLKSLSNLAGYLLLVEGIKDLKKQPNSEQQQGWPTWATWSWERSYLPDAVHTQLGTVETFLETAESAKITTIASGMRVTLGLGLLLKECKRAIEYEADDAPQNTPSYIGNSVLGINILNRVEITVDNVRGRILQLVKGRQGEYNGDMIIADASANNGTTDSTHSSPVGEKKMAEEETQRELDEETEQQLEEDLQKLEEAKKTQEKLKEDMQRIQEEKRLLEEETKRLAEANESLEREILKAKGNDDDENVNVELELEPEPEVTVELKGKKRSKSGGSGKPTKIPKTDEVRRSSRARLPSKKAMIP</sequence>
<dbReference type="InParanoid" id="A0A0D0A0T3"/>
<name>A0A0D0A0T3_9AGAM</name>
<proteinExistence type="predicted"/>
<evidence type="ECO:0000256" key="1">
    <source>
        <dbReference type="SAM" id="MobiDB-lite"/>
    </source>
</evidence>
<protein>
    <submittedName>
        <fullName evidence="2">Uncharacterized protein</fullName>
    </submittedName>
</protein>
<feature type="region of interest" description="Disordered" evidence="1">
    <location>
        <begin position="285"/>
        <end position="352"/>
    </location>
</feature>
<feature type="region of interest" description="Disordered" evidence="1">
    <location>
        <begin position="199"/>
        <end position="235"/>
    </location>
</feature>
<feature type="compositionally biased region" description="Basic and acidic residues" evidence="1">
    <location>
        <begin position="215"/>
        <end position="227"/>
    </location>
</feature>
<dbReference type="Proteomes" id="UP000054485">
    <property type="component" value="Unassembled WGS sequence"/>
</dbReference>